<dbReference type="InterPro" id="IPR042105">
    <property type="entry name" value="Ribosomal_bL31_sf"/>
</dbReference>
<protein>
    <recommendedName>
        <fullName evidence="3">50S ribosomal protein L31</fullName>
    </recommendedName>
</protein>
<dbReference type="NCBIfam" id="TIGR00105">
    <property type="entry name" value="L31"/>
    <property type="match status" value="1"/>
</dbReference>
<name>A0A2M7H4D5_9BACT</name>
<dbReference type="PRINTS" id="PR01249">
    <property type="entry name" value="RIBOSOMALL31"/>
</dbReference>
<dbReference type="EMBL" id="PFGC01000026">
    <property type="protein sequence ID" value="PIW37079.1"/>
    <property type="molecule type" value="Genomic_DNA"/>
</dbReference>
<comment type="caution">
    <text evidence="5">The sequence shown here is derived from an EMBL/GenBank/DDBJ whole genome shotgun (WGS) entry which is preliminary data.</text>
</comment>
<accession>A0A2M7H4D5</accession>
<dbReference type="GO" id="GO:0003735">
    <property type="term" value="F:structural constituent of ribosome"/>
    <property type="evidence" value="ECO:0007669"/>
    <property type="project" value="InterPro"/>
</dbReference>
<dbReference type="NCBIfam" id="NF000612">
    <property type="entry name" value="PRK00019.1"/>
    <property type="match status" value="1"/>
</dbReference>
<dbReference type="GO" id="GO:1990904">
    <property type="term" value="C:ribonucleoprotein complex"/>
    <property type="evidence" value="ECO:0007669"/>
    <property type="project" value="UniProtKB-KW"/>
</dbReference>
<gene>
    <name evidence="5" type="ORF">COW24_02045</name>
</gene>
<dbReference type="PANTHER" id="PTHR33280:SF1">
    <property type="entry name" value="LARGE RIBOSOMAL SUBUNIT PROTEIN BL31C"/>
    <property type="match status" value="1"/>
</dbReference>
<feature type="compositionally biased region" description="Basic and acidic residues" evidence="4">
    <location>
        <begin position="83"/>
        <end position="102"/>
    </location>
</feature>
<reference evidence="5 6" key="1">
    <citation type="submission" date="2017-09" db="EMBL/GenBank/DDBJ databases">
        <title>Depth-based differentiation of microbial function through sediment-hosted aquifers and enrichment of novel symbionts in the deep terrestrial subsurface.</title>
        <authorList>
            <person name="Probst A.J."/>
            <person name="Ladd B."/>
            <person name="Jarett J.K."/>
            <person name="Geller-Mcgrath D.E."/>
            <person name="Sieber C.M."/>
            <person name="Emerson J.B."/>
            <person name="Anantharaman K."/>
            <person name="Thomas B.C."/>
            <person name="Malmstrom R."/>
            <person name="Stieglmeier M."/>
            <person name="Klingl A."/>
            <person name="Woyke T."/>
            <person name="Ryan C.M."/>
            <person name="Banfield J.F."/>
        </authorList>
    </citation>
    <scope>NUCLEOTIDE SEQUENCE [LARGE SCALE GENOMIC DNA]</scope>
    <source>
        <strain evidence="5">CG15_BIG_FIL_POST_REV_8_21_14_020_45_12</strain>
    </source>
</reference>
<dbReference type="AlphaFoldDB" id="A0A2M7H4D5"/>
<evidence type="ECO:0000256" key="1">
    <source>
        <dbReference type="ARBA" id="ARBA00022980"/>
    </source>
</evidence>
<dbReference type="InterPro" id="IPR002150">
    <property type="entry name" value="Ribosomal_bL31"/>
</dbReference>
<organism evidence="5 6">
    <name type="scientific">Candidatus Kerfeldbacteria bacterium CG15_BIG_FIL_POST_REV_8_21_14_020_45_12</name>
    <dbReference type="NCBI Taxonomy" id="2014247"/>
    <lineage>
        <taxon>Bacteria</taxon>
        <taxon>Candidatus Kerfeldiibacteriota</taxon>
    </lineage>
</organism>
<comment type="similarity">
    <text evidence="3">Belongs to the bacterial ribosomal protein bL31 family.</text>
</comment>
<proteinExistence type="inferred from homology"/>
<keyword evidence="1 3" id="KW-0689">Ribosomal protein</keyword>
<dbReference type="PANTHER" id="PTHR33280">
    <property type="entry name" value="50S RIBOSOMAL PROTEIN L31, CHLOROPLASTIC"/>
    <property type="match status" value="1"/>
</dbReference>
<evidence type="ECO:0000313" key="6">
    <source>
        <dbReference type="Proteomes" id="UP000230292"/>
    </source>
</evidence>
<keyword evidence="2 3" id="KW-0687">Ribonucleoprotein</keyword>
<dbReference type="Proteomes" id="UP000230292">
    <property type="component" value="Unassembled WGS sequence"/>
</dbReference>
<sequence length="114" mass="12476">MKSDLHPTSHTATVTCSCGETFSTLSTLEAIVTETCSKCHPFYTGKQKFVDSAQRVEKHQARVEKIAQMQQDRSHASKKTKHAARDEKRTGGSKVAKSEAKEALKAAKDALADL</sequence>
<evidence type="ECO:0000313" key="5">
    <source>
        <dbReference type="EMBL" id="PIW37079.1"/>
    </source>
</evidence>
<dbReference type="GO" id="GO:0005840">
    <property type="term" value="C:ribosome"/>
    <property type="evidence" value="ECO:0007669"/>
    <property type="project" value="UniProtKB-KW"/>
</dbReference>
<evidence type="ECO:0000256" key="3">
    <source>
        <dbReference type="RuleBase" id="RU000564"/>
    </source>
</evidence>
<dbReference type="GO" id="GO:0006412">
    <property type="term" value="P:translation"/>
    <property type="evidence" value="ECO:0007669"/>
    <property type="project" value="InterPro"/>
</dbReference>
<dbReference type="Pfam" id="PF01197">
    <property type="entry name" value="Ribosomal_L31"/>
    <property type="match status" value="1"/>
</dbReference>
<dbReference type="PROSITE" id="PS51257">
    <property type="entry name" value="PROKAR_LIPOPROTEIN"/>
    <property type="match status" value="1"/>
</dbReference>
<dbReference type="InterPro" id="IPR034704">
    <property type="entry name" value="Ribosomal_bL28/bL31-like_sf"/>
</dbReference>
<dbReference type="SUPFAM" id="SSF143800">
    <property type="entry name" value="L28p-like"/>
    <property type="match status" value="1"/>
</dbReference>
<evidence type="ECO:0000256" key="2">
    <source>
        <dbReference type="ARBA" id="ARBA00023274"/>
    </source>
</evidence>
<dbReference type="Gene3D" id="4.10.830.30">
    <property type="entry name" value="Ribosomal protein L31"/>
    <property type="match status" value="1"/>
</dbReference>
<evidence type="ECO:0000256" key="4">
    <source>
        <dbReference type="SAM" id="MobiDB-lite"/>
    </source>
</evidence>
<feature type="region of interest" description="Disordered" evidence="4">
    <location>
        <begin position="66"/>
        <end position="102"/>
    </location>
</feature>